<feature type="region of interest" description="Disordered" evidence="1">
    <location>
        <begin position="1"/>
        <end position="34"/>
    </location>
</feature>
<keyword evidence="2" id="KW-0812">Transmembrane</keyword>
<dbReference type="Pfam" id="PF11772">
    <property type="entry name" value="EpuA"/>
    <property type="match status" value="1"/>
</dbReference>
<feature type="transmembrane region" description="Helical" evidence="2">
    <location>
        <begin position="43"/>
        <end position="66"/>
    </location>
</feature>
<dbReference type="InterPro" id="IPR024596">
    <property type="entry name" value="RNApol_su_b/EpuA"/>
</dbReference>
<evidence type="ECO:0000256" key="1">
    <source>
        <dbReference type="SAM" id="MobiDB-lite"/>
    </source>
</evidence>
<sequence length="92" mass="10793">MAGHAKDEVNENETKAMRKQRRKEKRQEKRALKRSRKVRLVPIWLRLVLIVVLFAAMIVLGLLFGYRVIGGGEGYDILQWETWTDLYDYISG</sequence>
<evidence type="ECO:0000256" key="2">
    <source>
        <dbReference type="SAM" id="Phobius"/>
    </source>
</evidence>
<evidence type="ECO:0000313" key="3">
    <source>
        <dbReference type="EMBL" id="MBM7631410.1"/>
    </source>
</evidence>
<organism evidence="3 4">
    <name type="scientific">Geomicrobium sediminis</name>
    <dbReference type="NCBI Taxonomy" id="1347788"/>
    <lineage>
        <taxon>Bacteria</taxon>
        <taxon>Bacillati</taxon>
        <taxon>Bacillota</taxon>
        <taxon>Bacilli</taxon>
        <taxon>Bacillales</taxon>
        <taxon>Geomicrobium</taxon>
    </lineage>
</organism>
<comment type="caution">
    <text evidence="3">The sequence shown here is derived from an EMBL/GenBank/DDBJ whole genome shotgun (WGS) entry which is preliminary data.</text>
</comment>
<gene>
    <name evidence="3" type="ORF">JOD17_000501</name>
</gene>
<proteinExistence type="predicted"/>
<evidence type="ECO:0000313" key="4">
    <source>
        <dbReference type="Proteomes" id="UP000741863"/>
    </source>
</evidence>
<name>A0ABS2P7N5_9BACL</name>
<reference evidence="3 4" key="1">
    <citation type="submission" date="2021-01" db="EMBL/GenBank/DDBJ databases">
        <title>Genomic Encyclopedia of Type Strains, Phase IV (KMG-IV): sequencing the most valuable type-strain genomes for metagenomic binning, comparative biology and taxonomic classification.</title>
        <authorList>
            <person name="Goeker M."/>
        </authorList>
    </citation>
    <scope>NUCLEOTIDE SEQUENCE [LARGE SCALE GENOMIC DNA]</scope>
    <source>
        <strain evidence="3 4">DSM 25540</strain>
    </source>
</reference>
<keyword evidence="2" id="KW-1133">Transmembrane helix</keyword>
<protein>
    <submittedName>
        <fullName evidence="3">Type VI protein secretion system component VasF</fullName>
    </submittedName>
</protein>
<dbReference type="EMBL" id="JAFBEC010000001">
    <property type="protein sequence ID" value="MBM7631410.1"/>
    <property type="molecule type" value="Genomic_DNA"/>
</dbReference>
<accession>A0ABS2P7N5</accession>
<keyword evidence="2" id="KW-0472">Membrane</keyword>
<feature type="compositionally biased region" description="Basic and acidic residues" evidence="1">
    <location>
        <begin position="1"/>
        <end position="16"/>
    </location>
</feature>
<dbReference type="Proteomes" id="UP000741863">
    <property type="component" value="Unassembled WGS sequence"/>
</dbReference>
<dbReference type="RefSeq" id="WP_042358140.1">
    <property type="nucleotide sequence ID" value="NZ_JAFBEC010000001.1"/>
</dbReference>
<keyword evidence="4" id="KW-1185">Reference proteome</keyword>